<protein>
    <recommendedName>
        <fullName evidence="9">Core Histone H2A/H2B/H3 domain-containing protein</fullName>
    </recommendedName>
</protein>
<dbReference type="Gene3D" id="1.10.20.10">
    <property type="entry name" value="Histone, subunit A"/>
    <property type="match status" value="1"/>
</dbReference>
<dbReference type="FunFam" id="1.10.20.10:FF:000062">
    <property type="entry name" value="Nuclear transcription factor Y subunit C"/>
    <property type="match status" value="1"/>
</dbReference>
<accession>A0A1B1E3C2</accession>
<name>A0A1B1E3C2_9APIC</name>
<dbReference type="InterPro" id="IPR050568">
    <property type="entry name" value="Transcr_DNA_Rep_Reg"/>
</dbReference>
<comment type="similarity">
    <text evidence="7">Belongs to the NFYC/HAP5 subunit family.</text>
</comment>
<comment type="subcellular location">
    <subcellularLocation>
        <location evidence="1">Nucleus</location>
    </subcellularLocation>
</comment>
<dbReference type="PANTHER" id="PTHR10252">
    <property type="entry name" value="HISTONE-LIKE TRANSCRIPTION FACTOR CCAAT-RELATED"/>
    <property type="match status" value="1"/>
</dbReference>
<feature type="compositionally biased region" description="Low complexity" evidence="8">
    <location>
        <begin position="132"/>
        <end position="141"/>
    </location>
</feature>
<feature type="compositionally biased region" description="Polar residues" evidence="8">
    <location>
        <begin position="306"/>
        <end position="336"/>
    </location>
</feature>
<feature type="compositionally biased region" description="Basic residues" evidence="8">
    <location>
        <begin position="393"/>
        <end position="408"/>
    </location>
</feature>
<evidence type="ECO:0000259" key="9">
    <source>
        <dbReference type="Pfam" id="PF00125"/>
    </source>
</evidence>
<feature type="domain" description="Core Histone H2A/H2B/H3" evidence="9">
    <location>
        <begin position="15"/>
        <end position="101"/>
    </location>
</feature>
<feature type="compositionally biased region" description="Polar residues" evidence="8">
    <location>
        <begin position="533"/>
        <end position="559"/>
    </location>
</feature>
<evidence type="ECO:0000256" key="3">
    <source>
        <dbReference type="ARBA" id="ARBA00023125"/>
    </source>
</evidence>
<keyword evidence="6" id="KW-0539">Nucleus</keyword>
<keyword evidence="5" id="KW-0804">Transcription</keyword>
<dbReference type="CDD" id="cd22908">
    <property type="entry name" value="HFD_NFYC-like"/>
    <property type="match status" value="1"/>
</dbReference>
<dbReference type="PANTHER" id="PTHR10252:SF8">
    <property type="entry name" value="NUCLEAR TRANSCRIPTION FACTOR Y SUBUNIT GAMMA"/>
    <property type="match status" value="1"/>
</dbReference>
<dbReference type="KEGG" id="pcot:PCOAH_00047230"/>
<evidence type="ECO:0000256" key="2">
    <source>
        <dbReference type="ARBA" id="ARBA00023015"/>
    </source>
</evidence>
<keyword evidence="2" id="KW-0805">Transcription regulation</keyword>
<feature type="compositionally biased region" description="Polar residues" evidence="8">
    <location>
        <begin position="414"/>
        <end position="426"/>
    </location>
</feature>
<dbReference type="AlphaFoldDB" id="A0A1B1E3C2"/>
<evidence type="ECO:0000256" key="4">
    <source>
        <dbReference type="ARBA" id="ARBA00023159"/>
    </source>
</evidence>
<reference evidence="11" key="1">
    <citation type="submission" date="2016-06" db="EMBL/GenBank/DDBJ databases">
        <title>First high quality genome sequence of Plasmodium coatneyi using continuous long reads from single molecule, real-time sequencing.</title>
        <authorList>
            <person name="Chien J.-T."/>
            <person name="Pakala S.B."/>
            <person name="Geraldo J.A."/>
            <person name="Lapp S.A."/>
            <person name="Barnwell J.W."/>
            <person name="Kissinger J.C."/>
            <person name="Galinski M.R."/>
            <person name="Humphrey J.C."/>
        </authorList>
    </citation>
    <scope>NUCLEOTIDE SEQUENCE [LARGE SCALE GENOMIC DNA]</scope>
    <source>
        <strain evidence="11">Hackeri</strain>
    </source>
</reference>
<feature type="compositionally biased region" description="Gly residues" evidence="8">
    <location>
        <begin position="142"/>
        <end position="155"/>
    </location>
</feature>
<feature type="region of interest" description="Disordered" evidence="8">
    <location>
        <begin position="304"/>
        <end position="336"/>
    </location>
</feature>
<dbReference type="InterPro" id="IPR007125">
    <property type="entry name" value="H2A/H2B/H3"/>
</dbReference>
<gene>
    <name evidence="10" type="ORF">PCOAH_00047230</name>
</gene>
<evidence type="ECO:0000313" key="11">
    <source>
        <dbReference type="Proteomes" id="UP000092716"/>
    </source>
</evidence>
<dbReference type="VEuPathDB" id="PlasmoDB:PCOAH_00047230"/>
<feature type="region of interest" description="Disordered" evidence="8">
    <location>
        <begin position="128"/>
        <end position="167"/>
    </location>
</feature>
<keyword evidence="11" id="KW-1185">Reference proteome</keyword>
<evidence type="ECO:0000256" key="7">
    <source>
        <dbReference type="ARBA" id="ARBA00038129"/>
    </source>
</evidence>
<organism evidence="10 11">
    <name type="scientific">Plasmodium coatneyi</name>
    <dbReference type="NCBI Taxonomy" id="208452"/>
    <lineage>
        <taxon>Eukaryota</taxon>
        <taxon>Sar</taxon>
        <taxon>Alveolata</taxon>
        <taxon>Apicomplexa</taxon>
        <taxon>Aconoidasida</taxon>
        <taxon>Haemosporida</taxon>
        <taxon>Plasmodiidae</taxon>
        <taxon>Plasmodium</taxon>
    </lineage>
</organism>
<dbReference type="GO" id="GO:0000978">
    <property type="term" value="F:RNA polymerase II cis-regulatory region sequence-specific DNA binding"/>
    <property type="evidence" value="ECO:0007669"/>
    <property type="project" value="TreeGrafter"/>
</dbReference>
<dbReference type="Proteomes" id="UP000092716">
    <property type="component" value="Chromosome 12"/>
</dbReference>
<evidence type="ECO:0000256" key="5">
    <source>
        <dbReference type="ARBA" id="ARBA00023163"/>
    </source>
</evidence>
<dbReference type="RefSeq" id="XP_019916152.1">
    <property type="nucleotide sequence ID" value="XM_020061507.1"/>
</dbReference>
<dbReference type="GO" id="GO:0005634">
    <property type="term" value="C:nucleus"/>
    <property type="evidence" value="ECO:0007669"/>
    <property type="project" value="UniProtKB-SubCell"/>
</dbReference>
<evidence type="ECO:0000256" key="6">
    <source>
        <dbReference type="ARBA" id="ARBA00023242"/>
    </source>
</evidence>
<dbReference type="SUPFAM" id="SSF47113">
    <property type="entry name" value="Histone-fold"/>
    <property type="match status" value="1"/>
</dbReference>
<feature type="compositionally biased region" description="Polar residues" evidence="8">
    <location>
        <begin position="570"/>
        <end position="581"/>
    </location>
</feature>
<evidence type="ECO:0000256" key="8">
    <source>
        <dbReference type="SAM" id="MobiDB-lite"/>
    </source>
</evidence>
<sequence>MNVKNDKDDEVETFWRNQLDEISNMGTEDLKTHNLPISRIKKIMKEDDEIKSNQMISADTPVLLAKACELFIMEMTKNAWKYTEESKRRTLQRQDVICAACKRDIFDFLIDTIPIEERIKLNNLNAKENSKKNNNSSSSSGNGSGDGSQGGGNDSGGNDSRDNQDLDHNKVDFDTLKQYYNMYSSACDDKDSVNLQEFNDELIEIVELVEKELHAANALTPESGTAVNLAKLREVAKELVASLNALYKNSKPVNASRPPNNQAVDFANNLFFCFNQNSHLKGENSSSNSNDGQCIYNTKGSDETHLNSLSSSGNQYTQGNGITKYNTRRSCSSNNQGSTSEYFANNNVNANHANLKCYSCVKDNMARQGKQKYGKNMLNESGDSYQEMDTSKHANKHANKRANKRANKHASMPASRTVNIPSTSQNRDLVPGIIPSYQELEELKNKYLNAMKTMNLPKISDILNMSNLSNASNENGHTSDKNCNGNILLNPNLYLTSLTSLYNGMSSTQCALAQHNSVNNSEMRKPKVGANKRTVQVQQVKDANTRGANTKNAYPNNRRQQSRKSDVKSSDNMNPQQNYLNNCHPPDVTKRGPT</sequence>
<dbReference type="OrthoDB" id="1272441at2759"/>
<keyword evidence="4" id="KW-0010">Activator</keyword>
<dbReference type="InterPro" id="IPR009072">
    <property type="entry name" value="Histone-fold"/>
</dbReference>
<dbReference type="GeneID" id="30911454"/>
<evidence type="ECO:0000256" key="1">
    <source>
        <dbReference type="ARBA" id="ARBA00004123"/>
    </source>
</evidence>
<feature type="region of interest" description="Disordered" evidence="8">
    <location>
        <begin position="385"/>
        <end position="426"/>
    </location>
</feature>
<dbReference type="GO" id="GO:0046982">
    <property type="term" value="F:protein heterodimerization activity"/>
    <property type="evidence" value="ECO:0007669"/>
    <property type="project" value="InterPro"/>
</dbReference>
<evidence type="ECO:0000313" key="10">
    <source>
        <dbReference type="EMBL" id="ANQ09457.1"/>
    </source>
</evidence>
<keyword evidence="3" id="KW-0238">DNA-binding</keyword>
<dbReference type="GO" id="GO:0000981">
    <property type="term" value="F:DNA-binding transcription factor activity, RNA polymerase II-specific"/>
    <property type="evidence" value="ECO:0007669"/>
    <property type="project" value="TreeGrafter"/>
</dbReference>
<feature type="region of interest" description="Disordered" evidence="8">
    <location>
        <begin position="517"/>
        <end position="594"/>
    </location>
</feature>
<dbReference type="EMBL" id="CP016250">
    <property type="protein sequence ID" value="ANQ09457.1"/>
    <property type="molecule type" value="Genomic_DNA"/>
</dbReference>
<proteinExistence type="inferred from homology"/>
<dbReference type="Pfam" id="PF00125">
    <property type="entry name" value="Histone"/>
    <property type="match status" value="1"/>
</dbReference>